<keyword evidence="1" id="KW-0472">Membrane</keyword>
<keyword evidence="3" id="KW-1185">Reference proteome</keyword>
<evidence type="ECO:0000313" key="3">
    <source>
        <dbReference type="Proteomes" id="UP000321405"/>
    </source>
</evidence>
<keyword evidence="1" id="KW-1133">Transmembrane helix</keyword>
<name>A0A511BS25_9PROT</name>
<evidence type="ECO:0000313" key="2">
    <source>
        <dbReference type="EMBL" id="GEL03137.1"/>
    </source>
</evidence>
<gene>
    <name evidence="2" type="ORF">SSA02_23000</name>
</gene>
<dbReference type="OrthoDB" id="7271976at2"/>
<comment type="caution">
    <text evidence="2">The sequence shown here is derived from an EMBL/GenBank/DDBJ whole genome shotgun (WGS) entry which is preliminary data.</text>
</comment>
<evidence type="ECO:0000256" key="1">
    <source>
        <dbReference type="SAM" id="Phobius"/>
    </source>
</evidence>
<protein>
    <submittedName>
        <fullName evidence="2">Uncharacterized protein</fullName>
    </submittedName>
</protein>
<accession>A0A511BS25</accession>
<sequence>MSRPGARIPAGIRTTVIATLVVLLAGLAIGTAALIALARMPPPAETLALLSRRAEQQGLRFGASSAHIAGRSLMPVLTIEHPRLMDGSRWGLTADRLVLSRNPLHPLSVVFHLEGARFLRTGDALVVTASPVEGRFVPSSGRTLFRTRQIVIMPGDPALLRLAILQNVSAIALVPPVGARAEISWAIDLRAERGLVQPGSALSRVLAPSVLSALPKPTGLRLVLTRPGGRTPDANSRPGHELFLIQTAEASFGPLRCTLRGHVESGGNRHLSLHLDGLRKAASLWLAQAESSHDDTPEQAQIRGFLNEHAASFPDRLDLALPGKHDNISLQNHIFAILSAHSR</sequence>
<dbReference type="Proteomes" id="UP000321405">
    <property type="component" value="Unassembled WGS sequence"/>
</dbReference>
<keyword evidence="1" id="KW-0812">Transmembrane</keyword>
<dbReference type="EMBL" id="BJVC01000006">
    <property type="protein sequence ID" value="GEL03137.1"/>
    <property type="molecule type" value="Genomic_DNA"/>
</dbReference>
<dbReference type="AlphaFoldDB" id="A0A511BS25"/>
<reference evidence="2 3" key="1">
    <citation type="submission" date="2019-07" db="EMBL/GenBank/DDBJ databases">
        <title>Whole genome shotgun sequence of Swaminathania salitolerans NBRC 104436.</title>
        <authorList>
            <person name="Hosoyama A."/>
            <person name="Uohara A."/>
            <person name="Ohji S."/>
            <person name="Ichikawa N."/>
        </authorList>
    </citation>
    <scope>NUCLEOTIDE SEQUENCE [LARGE SCALE GENOMIC DNA]</scope>
    <source>
        <strain evidence="2 3">NBRC 104436</strain>
    </source>
</reference>
<organism evidence="2 3">
    <name type="scientific">Swaminathania salitolerans</name>
    <dbReference type="NCBI Taxonomy" id="182838"/>
    <lineage>
        <taxon>Bacteria</taxon>
        <taxon>Pseudomonadati</taxon>
        <taxon>Pseudomonadota</taxon>
        <taxon>Alphaproteobacteria</taxon>
        <taxon>Acetobacterales</taxon>
        <taxon>Acetobacteraceae</taxon>
        <taxon>Swaminathania</taxon>
    </lineage>
</organism>
<proteinExistence type="predicted"/>
<dbReference type="RefSeq" id="WP_147094207.1">
    <property type="nucleotide sequence ID" value="NZ_BJVC01000006.1"/>
</dbReference>
<feature type="transmembrane region" description="Helical" evidence="1">
    <location>
        <begin position="12"/>
        <end position="37"/>
    </location>
</feature>